<dbReference type="Proteomes" id="UP000515158">
    <property type="component" value="Unplaced"/>
</dbReference>
<name>A0A6P8YJA3_THRPL</name>
<protein>
    <submittedName>
        <fullName evidence="3">Uncharacterized protein LOC117641040</fullName>
    </submittedName>
</protein>
<dbReference type="RefSeq" id="XP_034234027.1">
    <property type="nucleotide sequence ID" value="XM_034378136.1"/>
</dbReference>
<evidence type="ECO:0000313" key="2">
    <source>
        <dbReference type="Proteomes" id="UP000515158"/>
    </source>
</evidence>
<keyword evidence="2" id="KW-1185">Reference proteome</keyword>
<reference evidence="3" key="1">
    <citation type="submission" date="2025-08" db="UniProtKB">
        <authorList>
            <consortium name="RefSeq"/>
        </authorList>
    </citation>
    <scope>IDENTIFICATION</scope>
    <source>
        <tissue evidence="3">Total insect</tissue>
    </source>
</reference>
<gene>
    <name evidence="3" type="primary">LOC117641040</name>
</gene>
<dbReference type="GeneID" id="117641040"/>
<sequence length="177" mass="19916">MEHLTAACVTLLLLVGLVAQEAATKDPCSKDWLRFMVVNACGMDKRHLERRKPSVAPSLKEILKEVDQEFDNYVYGQSPFEDNYEENYEYEPAASESTPERVDARDKGVVAKPSSASSEGNFFMRLFQHPDQVLAEAWMGLVASEPKKMPRRRAIQNAISRCCSEDCDEGDFDGVCD</sequence>
<dbReference type="OrthoDB" id="8191453at2759"/>
<evidence type="ECO:0000313" key="3">
    <source>
        <dbReference type="RefSeq" id="XP_034234027.1"/>
    </source>
</evidence>
<organism evidence="3">
    <name type="scientific">Thrips palmi</name>
    <name type="common">Melon thrips</name>
    <dbReference type="NCBI Taxonomy" id="161013"/>
    <lineage>
        <taxon>Eukaryota</taxon>
        <taxon>Metazoa</taxon>
        <taxon>Ecdysozoa</taxon>
        <taxon>Arthropoda</taxon>
        <taxon>Hexapoda</taxon>
        <taxon>Insecta</taxon>
        <taxon>Pterygota</taxon>
        <taxon>Neoptera</taxon>
        <taxon>Paraneoptera</taxon>
        <taxon>Thysanoptera</taxon>
        <taxon>Terebrantia</taxon>
        <taxon>Thripoidea</taxon>
        <taxon>Thripidae</taxon>
        <taxon>Thrips</taxon>
    </lineage>
</organism>
<feature type="signal peptide" evidence="1">
    <location>
        <begin position="1"/>
        <end position="24"/>
    </location>
</feature>
<feature type="chain" id="PRO_5028381207" evidence="1">
    <location>
        <begin position="25"/>
        <end position="177"/>
    </location>
</feature>
<dbReference type="InParanoid" id="A0A6P8YJA3"/>
<proteinExistence type="predicted"/>
<evidence type="ECO:0000256" key="1">
    <source>
        <dbReference type="SAM" id="SignalP"/>
    </source>
</evidence>
<accession>A0A6P8YJA3</accession>
<keyword evidence="1" id="KW-0732">Signal</keyword>
<dbReference type="AlphaFoldDB" id="A0A6P8YJA3"/>
<dbReference type="KEGG" id="tpal:117641040"/>